<dbReference type="Pfam" id="PF13174">
    <property type="entry name" value="TPR_6"/>
    <property type="match status" value="1"/>
</dbReference>
<dbReference type="Gene3D" id="1.25.40.10">
    <property type="entry name" value="Tetratricopeptide repeat domain"/>
    <property type="match status" value="3"/>
</dbReference>
<dbReference type="SMART" id="SM00028">
    <property type="entry name" value="TPR"/>
    <property type="match status" value="7"/>
</dbReference>
<dbReference type="AlphaFoldDB" id="A0A818W5U7"/>
<feature type="region of interest" description="Disordered" evidence="4">
    <location>
        <begin position="755"/>
        <end position="778"/>
    </location>
</feature>
<dbReference type="PANTHER" id="PTHR44858">
    <property type="entry name" value="TETRATRICOPEPTIDE REPEAT PROTEIN 6"/>
    <property type="match status" value="1"/>
</dbReference>
<feature type="compositionally biased region" description="Basic and acidic residues" evidence="4">
    <location>
        <begin position="828"/>
        <end position="844"/>
    </location>
</feature>
<evidence type="ECO:0000313" key="5">
    <source>
        <dbReference type="EMBL" id="CAF3719777.1"/>
    </source>
</evidence>
<evidence type="ECO:0000256" key="3">
    <source>
        <dbReference type="PROSITE-ProRule" id="PRU00339"/>
    </source>
</evidence>
<gene>
    <name evidence="5" type="ORF">FME351_LOCUS28975</name>
</gene>
<evidence type="ECO:0000313" key="6">
    <source>
        <dbReference type="Proteomes" id="UP000663869"/>
    </source>
</evidence>
<name>A0A818W5U7_9BILA</name>
<feature type="compositionally biased region" description="Polar residues" evidence="4">
    <location>
        <begin position="761"/>
        <end position="778"/>
    </location>
</feature>
<feature type="compositionally biased region" description="Polar residues" evidence="4">
    <location>
        <begin position="807"/>
        <end position="825"/>
    </location>
</feature>
<keyword evidence="1" id="KW-0677">Repeat</keyword>
<dbReference type="EMBL" id="CAJNYU010004044">
    <property type="protein sequence ID" value="CAF3719777.1"/>
    <property type="molecule type" value="Genomic_DNA"/>
</dbReference>
<feature type="repeat" description="TPR" evidence="3">
    <location>
        <begin position="304"/>
        <end position="337"/>
    </location>
</feature>
<dbReference type="InterPro" id="IPR050498">
    <property type="entry name" value="Ycf3"/>
</dbReference>
<protein>
    <submittedName>
        <fullName evidence="5">Uncharacterized protein</fullName>
    </submittedName>
</protein>
<feature type="compositionally biased region" description="Basic and acidic residues" evidence="4">
    <location>
        <begin position="215"/>
        <end position="229"/>
    </location>
</feature>
<organism evidence="5 6">
    <name type="scientific">Rotaria socialis</name>
    <dbReference type="NCBI Taxonomy" id="392032"/>
    <lineage>
        <taxon>Eukaryota</taxon>
        <taxon>Metazoa</taxon>
        <taxon>Spiralia</taxon>
        <taxon>Gnathifera</taxon>
        <taxon>Rotifera</taxon>
        <taxon>Eurotatoria</taxon>
        <taxon>Bdelloidea</taxon>
        <taxon>Philodinida</taxon>
        <taxon>Philodinidae</taxon>
        <taxon>Rotaria</taxon>
    </lineage>
</organism>
<dbReference type="SUPFAM" id="SSF48452">
    <property type="entry name" value="TPR-like"/>
    <property type="match status" value="2"/>
</dbReference>
<evidence type="ECO:0000256" key="2">
    <source>
        <dbReference type="ARBA" id="ARBA00022803"/>
    </source>
</evidence>
<reference evidence="5" key="1">
    <citation type="submission" date="2021-02" db="EMBL/GenBank/DDBJ databases">
        <authorList>
            <person name="Nowell W R."/>
        </authorList>
    </citation>
    <scope>NUCLEOTIDE SEQUENCE</scope>
</reference>
<feature type="region of interest" description="Disordered" evidence="4">
    <location>
        <begin position="175"/>
        <end position="229"/>
    </location>
</feature>
<evidence type="ECO:0000256" key="1">
    <source>
        <dbReference type="ARBA" id="ARBA00022737"/>
    </source>
</evidence>
<feature type="repeat" description="TPR" evidence="3">
    <location>
        <begin position="270"/>
        <end position="303"/>
    </location>
</feature>
<dbReference type="Proteomes" id="UP000663869">
    <property type="component" value="Unassembled WGS sequence"/>
</dbReference>
<dbReference type="Pfam" id="PF13432">
    <property type="entry name" value="TPR_16"/>
    <property type="match status" value="1"/>
</dbReference>
<dbReference type="PROSITE" id="PS50005">
    <property type="entry name" value="TPR"/>
    <property type="match status" value="2"/>
</dbReference>
<feature type="compositionally biased region" description="Acidic residues" evidence="4">
    <location>
        <begin position="194"/>
        <end position="207"/>
    </location>
</feature>
<evidence type="ECO:0000256" key="4">
    <source>
        <dbReference type="SAM" id="MobiDB-lite"/>
    </source>
</evidence>
<keyword evidence="2 3" id="KW-0802">TPR repeat</keyword>
<feature type="region of interest" description="Disordered" evidence="4">
    <location>
        <begin position="807"/>
        <end position="846"/>
    </location>
</feature>
<sequence>MDKIILDACGLAKNGTPKDFNEAIKKLSEVNDPTVDILYLRGNAYLKLGGAKNNQEAIDDFSKALSLYDKSDEKPFISKLEIYYKRAWVYHILCDYDQALSDYSDMINRAKRSEDKRNRERLSMGYISRGLVYESMQLLKKAFDDIEKGIQLAQEPIHSYYKYCLERVRIALNESKNEPDDDEDIEEIVRNNDDDNDQNIEYTEEDKQDTCEPLPSEKDIEEPVGKEDENAKYEEDYYRALLLSEKRKSKKAFKAFQQAFDRTENPSKRAECLFQQGLCQYQLGDTDDARRLFELAKQTDPKHPRCIFRLGMMQAADKKYKEAIETFTTAHKYAPNSADILYERANAFEKLGKLDNAMSDRRHAMQLGRSVSVAVLMLEDLLRHLKAEILQHGESPSRHLRMGLVQEELHKFHKETTSFREEMGEMKQEVESHNEKYLEAVKEYKAAILFDTEHFCPEAFAFLALCQMKGQDCLSAHQAVESLFENFAKHPESIDTWKSFIRMIGDNSYWDKMSFDLSEKKKEGLIKMDTDRREIAEDEKSFESDGKENRLWFYRKFRIQLSNVLAAFALGGTPQSVLAHNLKGSYHTAASVISLIAKGISSIPQIGSILETATGKVAAKLDDIDYNLIKSRLEVISNFGDVIDQCNVARQVARKVADRYKEQLLKLHDSYDSIHEGCSSCCKSIISLRAKPINRSLPAERVAIFAVSYIVAAVADGSIECIATDLNLRLPLTPKPNVEQQLSQEQQLNLPGNNQNLAPNMANTSNNSPGVNSPSDTMPSTPADIEYFSLNDFFRAPGIRYPITENSVSEKTYEQQPNASISVQETEPDSKEQKVDNENDEHNVNKCIRPDIPQTATQEKDEVKYKEWSGMPYMKPEHYGYRLGTVEEVERLSKELESSVKKAVGSCSKCCSRK</sequence>
<comment type="caution">
    <text evidence="5">The sequence shown here is derived from an EMBL/GenBank/DDBJ whole genome shotgun (WGS) entry which is preliminary data.</text>
</comment>
<proteinExistence type="predicted"/>
<accession>A0A818W5U7</accession>
<dbReference type="InterPro" id="IPR019734">
    <property type="entry name" value="TPR_rpt"/>
</dbReference>
<dbReference type="PANTHER" id="PTHR44858:SF1">
    <property type="entry name" value="UDP-N-ACETYLGLUCOSAMINE--PEPTIDE N-ACETYLGLUCOSAMINYLTRANSFERASE SPINDLY-RELATED"/>
    <property type="match status" value="1"/>
</dbReference>
<dbReference type="InterPro" id="IPR011990">
    <property type="entry name" value="TPR-like_helical_dom_sf"/>
</dbReference>